<dbReference type="Proteomes" id="UP000515163">
    <property type="component" value="Unplaced"/>
</dbReference>
<reference evidence="3" key="1">
    <citation type="submission" date="2025-08" db="UniProtKB">
        <authorList>
            <consortium name="RefSeq"/>
        </authorList>
    </citation>
    <scope>IDENTIFICATION</scope>
    <source>
        <tissue evidence="3">Tentacle</tissue>
    </source>
</reference>
<accession>A0A6P8HLP4</accession>
<feature type="chain" id="PRO_5028470032" evidence="1">
    <location>
        <begin position="25"/>
        <end position="183"/>
    </location>
</feature>
<keyword evidence="1" id="KW-0732">Signal</keyword>
<evidence type="ECO:0000256" key="1">
    <source>
        <dbReference type="SAM" id="SignalP"/>
    </source>
</evidence>
<proteinExistence type="predicted"/>
<evidence type="ECO:0000313" key="3">
    <source>
        <dbReference type="RefSeq" id="XP_031557324.1"/>
    </source>
</evidence>
<dbReference type="OrthoDB" id="5958863at2759"/>
<organism evidence="2 3">
    <name type="scientific">Actinia tenebrosa</name>
    <name type="common">Australian red waratah sea anemone</name>
    <dbReference type="NCBI Taxonomy" id="6105"/>
    <lineage>
        <taxon>Eukaryota</taxon>
        <taxon>Metazoa</taxon>
        <taxon>Cnidaria</taxon>
        <taxon>Anthozoa</taxon>
        <taxon>Hexacorallia</taxon>
        <taxon>Actiniaria</taxon>
        <taxon>Actiniidae</taxon>
        <taxon>Actinia</taxon>
    </lineage>
</organism>
<name>A0A6P8HLP4_ACTTE</name>
<dbReference type="InParanoid" id="A0A6P8HLP4"/>
<sequence>MSATKQMFACVVFLVFATAITVTGEPCEDKPSWAKECVKMKKNFGERICLSKNTRIRLVAQTKCRGTCGLCPEEGGSRRAHAPPIKCSRTLYGCCWDRVSRATGPRGQGCPPCLNRHHSVCRLFRWMCANDRPNSDYIKMNCPVSCGYCNPKTYLSTGKEESLQAMLARMSWKEYRERKLRRG</sequence>
<feature type="signal peptide" evidence="1">
    <location>
        <begin position="1"/>
        <end position="24"/>
    </location>
</feature>
<dbReference type="KEGG" id="aten:116293962"/>
<dbReference type="RefSeq" id="XP_031557324.1">
    <property type="nucleotide sequence ID" value="XM_031701464.1"/>
</dbReference>
<dbReference type="GeneID" id="116293962"/>
<evidence type="ECO:0000313" key="2">
    <source>
        <dbReference type="Proteomes" id="UP000515163"/>
    </source>
</evidence>
<dbReference type="AlphaFoldDB" id="A0A6P8HLP4"/>
<gene>
    <name evidence="3" type="primary">LOC116293962</name>
</gene>
<keyword evidence="2" id="KW-1185">Reference proteome</keyword>
<protein>
    <submittedName>
        <fullName evidence="3">Uncharacterized protein LOC116293962</fullName>
    </submittedName>
</protein>